<feature type="transmembrane region" description="Helical" evidence="5">
    <location>
        <begin position="84"/>
        <end position="105"/>
    </location>
</feature>
<evidence type="ECO:0000313" key="7">
    <source>
        <dbReference type="EMBL" id="TGO62563.1"/>
    </source>
</evidence>
<dbReference type="STRING" id="278944.A0A4Z1J088"/>
<feature type="domain" description="Major facilitator superfamily (MFS) profile" evidence="6">
    <location>
        <begin position="1"/>
        <end position="137"/>
    </location>
</feature>
<dbReference type="PANTHER" id="PTHR23501">
    <property type="entry name" value="MAJOR FACILITATOR SUPERFAMILY"/>
    <property type="match status" value="1"/>
</dbReference>
<sequence>MSRPLKQRPTYIGLISASEFFATAVSPLLGGALTSDFSWRWCFYINIPISAAPAAILLFFLKLPTQEATRHISQRSQREKLREIDSLGFTFFAPAVLCLLLALQWGGSAYAWSNERIVALFILSPILFGTFCFIQKR</sequence>
<comment type="subcellular location">
    <subcellularLocation>
        <location evidence="1">Membrane</location>
        <topology evidence="1">Multi-pass membrane protein</topology>
    </subcellularLocation>
</comment>
<evidence type="ECO:0000256" key="2">
    <source>
        <dbReference type="ARBA" id="ARBA00022692"/>
    </source>
</evidence>
<dbReference type="Gene3D" id="1.20.1250.20">
    <property type="entry name" value="MFS general substrate transporter like domains"/>
    <property type="match status" value="1"/>
</dbReference>
<keyword evidence="3 5" id="KW-1133">Transmembrane helix</keyword>
<evidence type="ECO:0000313" key="8">
    <source>
        <dbReference type="Proteomes" id="UP000297452"/>
    </source>
</evidence>
<keyword evidence="4 5" id="KW-0472">Membrane</keyword>
<dbReference type="EMBL" id="PQXJ01000112">
    <property type="protein sequence ID" value="TGO62563.1"/>
    <property type="molecule type" value="Genomic_DNA"/>
</dbReference>
<dbReference type="InterPro" id="IPR020846">
    <property type="entry name" value="MFS_dom"/>
</dbReference>
<evidence type="ECO:0000256" key="5">
    <source>
        <dbReference type="SAM" id="Phobius"/>
    </source>
</evidence>
<organism evidence="7 8">
    <name type="scientific">Botryotinia narcissicola</name>
    <dbReference type="NCBI Taxonomy" id="278944"/>
    <lineage>
        <taxon>Eukaryota</taxon>
        <taxon>Fungi</taxon>
        <taxon>Dikarya</taxon>
        <taxon>Ascomycota</taxon>
        <taxon>Pezizomycotina</taxon>
        <taxon>Leotiomycetes</taxon>
        <taxon>Helotiales</taxon>
        <taxon>Sclerotiniaceae</taxon>
        <taxon>Botryotinia</taxon>
    </lineage>
</organism>
<evidence type="ECO:0000256" key="4">
    <source>
        <dbReference type="ARBA" id="ARBA00023136"/>
    </source>
</evidence>
<accession>A0A4Z1J088</accession>
<keyword evidence="2 5" id="KW-0812">Transmembrane</keyword>
<evidence type="ECO:0000256" key="3">
    <source>
        <dbReference type="ARBA" id="ARBA00022989"/>
    </source>
</evidence>
<name>A0A4Z1J088_9HELO</name>
<feature type="transmembrane region" description="Helical" evidence="5">
    <location>
        <begin position="12"/>
        <end position="31"/>
    </location>
</feature>
<dbReference type="AlphaFoldDB" id="A0A4Z1J088"/>
<keyword evidence="8" id="KW-1185">Reference proteome</keyword>
<dbReference type="InterPro" id="IPR011701">
    <property type="entry name" value="MFS"/>
</dbReference>
<feature type="transmembrane region" description="Helical" evidence="5">
    <location>
        <begin position="117"/>
        <end position="134"/>
    </location>
</feature>
<gene>
    <name evidence="7" type="ORF">BOTNAR_0112g00130</name>
</gene>
<comment type="caution">
    <text evidence="7">The sequence shown here is derived from an EMBL/GenBank/DDBJ whole genome shotgun (WGS) entry which is preliminary data.</text>
</comment>
<dbReference type="PANTHER" id="PTHR23501:SF198">
    <property type="entry name" value="AZOLE RESISTANCE PROTEIN 1-RELATED"/>
    <property type="match status" value="1"/>
</dbReference>
<dbReference type="GO" id="GO:0005886">
    <property type="term" value="C:plasma membrane"/>
    <property type="evidence" value="ECO:0007669"/>
    <property type="project" value="TreeGrafter"/>
</dbReference>
<dbReference type="Proteomes" id="UP000297452">
    <property type="component" value="Unassembled WGS sequence"/>
</dbReference>
<proteinExistence type="predicted"/>
<evidence type="ECO:0000256" key="1">
    <source>
        <dbReference type="ARBA" id="ARBA00004141"/>
    </source>
</evidence>
<feature type="transmembrane region" description="Helical" evidence="5">
    <location>
        <begin position="43"/>
        <end position="63"/>
    </location>
</feature>
<reference evidence="7 8" key="1">
    <citation type="submission" date="2017-12" db="EMBL/GenBank/DDBJ databases">
        <title>Comparative genomics of Botrytis spp.</title>
        <authorList>
            <person name="Valero-Jimenez C.A."/>
            <person name="Tapia P."/>
            <person name="Veloso J."/>
            <person name="Silva-Moreno E."/>
            <person name="Staats M."/>
            <person name="Valdes J.H."/>
            <person name="Van Kan J.A.L."/>
        </authorList>
    </citation>
    <scope>NUCLEOTIDE SEQUENCE [LARGE SCALE GENOMIC DNA]</scope>
    <source>
        <strain evidence="7 8">MUCL2120</strain>
    </source>
</reference>
<dbReference type="PROSITE" id="PS50850">
    <property type="entry name" value="MFS"/>
    <property type="match status" value="1"/>
</dbReference>
<evidence type="ECO:0000259" key="6">
    <source>
        <dbReference type="PROSITE" id="PS50850"/>
    </source>
</evidence>
<dbReference type="OrthoDB" id="10021397at2759"/>
<dbReference type="SUPFAM" id="SSF103473">
    <property type="entry name" value="MFS general substrate transporter"/>
    <property type="match status" value="1"/>
</dbReference>
<dbReference type="Pfam" id="PF07690">
    <property type="entry name" value="MFS_1"/>
    <property type="match status" value="1"/>
</dbReference>
<protein>
    <recommendedName>
        <fullName evidence="6">Major facilitator superfamily (MFS) profile domain-containing protein</fullName>
    </recommendedName>
</protein>
<dbReference type="InterPro" id="IPR036259">
    <property type="entry name" value="MFS_trans_sf"/>
</dbReference>
<dbReference type="GO" id="GO:0022857">
    <property type="term" value="F:transmembrane transporter activity"/>
    <property type="evidence" value="ECO:0007669"/>
    <property type="project" value="InterPro"/>
</dbReference>